<dbReference type="EMBL" id="JBHTLH010000044">
    <property type="protein sequence ID" value="MFD1126391.1"/>
    <property type="molecule type" value="Genomic_DNA"/>
</dbReference>
<keyword evidence="1" id="KW-1133">Transmembrane helix</keyword>
<keyword evidence="3" id="KW-1185">Reference proteome</keyword>
<feature type="transmembrane region" description="Helical" evidence="1">
    <location>
        <begin position="32"/>
        <end position="51"/>
    </location>
</feature>
<evidence type="ECO:0000313" key="2">
    <source>
        <dbReference type="EMBL" id="MFD1126391.1"/>
    </source>
</evidence>
<accession>A0ABW3PRY0</accession>
<reference evidence="3" key="1">
    <citation type="journal article" date="2019" name="Int. J. Syst. Evol. Microbiol.">
        <title>The Global Catalogue of Microorganisms (GCM) 10K type strain sequencing project: providing services to taxonomists for standard genome sequencing and annotation.</title>
        <authorList>
            <consortium name="The Broad Institute Genomics Platform"/>
            <consortium name="The Broad Institute Genome Sequencing Center for Infectious Disease"/>
            <person name="Wu L."/>
            <person name="Ma J."/>
        </authorList>
    </citation>
    <scope>NUCLEOTIDE SEQUENCE [LARGE SCALE GENOMIC DNA]</scope>
    <source>
        <strain evidence="3">CCUG 71848</strain>
    </source>
</reference>
<proteinExistence type="predicted"/>
<gene>
    <name evidence="2" type="ORF">ACFQ22_13680</name>
</gene>
<evidence type="ECO:0000256" key="1">
    <source>
        <dbReference type="SAM" id="Phobius"/>
    </source>
</evidence>
<name>A0ABW3PRY0_9LACO</name>
<organism evidence="2 3">
    <name type="scientific">Lentilactobacillus raoultii</name>
    <dbReference type="NCBI Taxonomy" id="1987503"/>
    <lineage>
        <taxon>Bacteria</taxon>
        <taxon>Bacillati</taxon>
        <taxon>Bacillota</taxon>
        <taxon>Bacilli</taxon>
        <taxon>Lactobacillales</taxon>
        <taxon>Lactobacillaceae</taxon>
        <taxon>Lentilactobacillus</taxon>
    </lineage>
</organism>
<sequence length="59" mass="6503">MKIKYSVVTLILLSALLQIAISLNLIESLNFVIQMASITLLLAALVLVILYQTVNSNEK</sequence>
<dbReference type="RefSeq" id="WP_121978614.1">
    <property type="nucleotide sequence ID" value="NZ_JBHTLH010000044.1"/>
</dbReference>
<keyword evidence="1" id="KW-0472">Membrane</keyword>
<keyword evidence="1" id="KW-0812">Transmembrane</keyword>
<protein>
    <submittedName>
        <fullName evidence="2">Uncharacterized protein</fullName>
    </submittedName>
</protein>
<evidence type="ECO:0000313" key="3">
    <source>
        <dbReference type="Proteomes" id="UP001597156"/>
    </source>
</evidence>
<dbReference type="Proteomes" id="UP001597156">
    <property type="component" value="Unassembled WGS sequence"/>
</dbReference>
<comment type="caution">
    <text evidence="2">The sequence shown here is derived from an EMBL/GenBank/DDBJ whole genome shotgun (WGS) entry which is preliminary data.</text>
</comment>